<dbReference type="Proteomes" id="UP000539642">
    <property type="component" value="Unassembled WGS sequence"/>
</dbReference>
<dbReference type="RefSeq" id="WP_183350839.1">
    <property type="nucleotide sequence ID" value="NZ_JACHEO010000010.1"/>
</dbReference>
<evidence type="ECO:0000313" key="1">
    <source>
        <dbReference type="EMBL" id="MBB5348267.1"/>
    </source>
</evidence>
<evidence type="ECO:0000313" key="2">
    <source>
        <dbReference type="Proteomes" id="UP000539642"/>
    </source>
</evidence>
<proteinExistence type="predicted"/>
<dbReference type="AlphaFoldDB" id="A0A840UPU6"/>
<accession>A0A840UPU6</accession>
<comment type="caution">
    <text evidence="1">The sequence shown here is derived from an EMBL/GenBank/DDBJ whole genome shotgun (WGS) entry which is preliminary data.</text>
</comment>
<keyword evidence="2" id="KW-1185">Reference proteome</keyword>
<dbReference type="EMBL" id="JACHEO010000010">
    <property type="protein sequence ID" value="MBB5348267.1"/>
    <property type="molecule type" value="Genomic_DNA"/>
</dbReference>
<organism evidence="1 2">
    <name type="scientific">Desulfoprunum benzoelyticum</name>
    <dbReference type="NCBI Taxonomy" id="1506996"/>
    <lineage>
        <taxon>Bacteria</taxon>
        <taxon>Pseudomonadati</taxon>
        <taxon>Thermodesulfobacteriota</taxon>
        <taxon>Desulfobulbia</taxon>
        <taxon>Desulfobulbales</taxon>
        <taxon>Desulfobulbaceae</taxon>
        <taxon>Desulfoprunum</taxon>
    </lineage>
</organism>
<gene>
    <name evidence="1" type="ORF">HNQ81_001998</name>
</gene>
<name>A0A840UPU6_9BACT</name>
<reference evidence="1 2" key="1">
    <citation type="submission" date="2020-08" db="EMBL/GenBank/DDBJ databases">
        <title>Genomic Encyclopedia of Type Strains, Phase IV (KMG-IV): sequencing the most valuable type-strain genomes for metagenomic binning, comparative biology and taxonomic classification.</title>
        <authorList>
            <person name="Goeker M."/>
        </authorList>
    </citation>
    <scope>NUCLEOTIDE SEQUENCE [LARGE SCALE GENOMIC DNA]</scope>
    <source>
        <strain evidence="1 2">DSM 28570</strain>
    </source>
</reference>
<protein>
    <submittedName>
        <fullName evidence="1">Uncharacterized protein</fullName>
    </submittedName>
</protein>
<sequence length="187" mass="22190">MANRNRKEKELPIYMESAEKFSKDDDSIENSIQFIIRKQQAWNDRHRALIDDAEVEYRKDGNPMHAWDIFMLCRRDKWPIPEWVMRYLDQTADRLTATDAGPDELGECLGFKAKKTPCRGGRQGMSQYRLAVIRREAIAHIVNWLREHPLETIEEACQYAYDKINSRWGFVSKDPILTLKKWYNTHK</sequence>